<keyword evidence="4" id="KW-1185">Reference proteome</keyword>
<sequence length="696" mass="75055">MKKRLLCIAALTVALASCNKDRPTSEAVGFGGVDNIEDLKVPSSFNWSSSNELMTDISVVGIEGIAKGQVRIDIYDKDPYVGGEILFSSFTNNQGVLETPVKLNSSLKEVVVVANTLGIGGNRITASVTGSTLTAHFSGVPQPRVFDKNSVASHPATPATAFPNSNVYYLGGFNGNGVPSNLETPDVIPQAYLDDLALTLPEKNHLPCDNVRKHMLNDLFCSSVTTSKDDAEVFVTFVTEGAGYSNALAYYYYPAGNPPASEAAIDSIFVIFPNATETGVNLHPGDKVKLGTFAKNTTIAWVVLGNTWNQSLPGVQYGHKSTSVYSFFGDDNLNTDMGVEDEAPGVCADPTFNKHMLSFTDNISGSDVQLFAFEDIGYPYGDYDFNDCIFYASGDLIPSCAPELGLPAGAVVDSDSDGIIDQYDDEPNNSDVACLINFEGTLLFEDLWPSKGDYDFNDKVVGYDITHAIHAMGYVHEVRANYELRAAGAGYNNGFGIKLSDDLVKSDITSITGRSSTGSHLMDGDLITTPGSDLVMYNWDAANDIIVQNLNVGSFFNTLVGGGKGDFVAQNILISLAPGMVDPWELGLPPYNTFIFANQQQDVEIHLANMDNSSLHNTALFGTGDDDSDGITRFYKTIPATNLPWALDIPSNTFEWPLEKVDILTAYPEFSLWASSGGVMNTTWYDNPAAGQTYIP</sequence>
<dbReference type="EMBL" id="CP003156">
    <property type="protein sequence ID" value="AEV34339.1"/>
    <property type="molecule type" value="Genomic_DNA"/>
</dbReference>
<dbReference type="InterPro" id="IPR032295">
    <property type="entry name" value="DUF4842"/>
</dbReference>
<dbReference type="InterPro" id="IPR031025">
    <property type="entry name" value="LruC_dom"/>
</dbReference>
<gene>
    <name evidence="3" type="ordered locus">Oweho_3389</name>
</gene>
<evidence type="ECO:0000259" key="2">
    <source>
        <dbReference type="Pfam" id="PF16130"/>
    </source>
</evidence>
<dbReference type="STRING" id="926562.Oweho_3389"/>
<proteinExistence type="predicted"/>
<feature type="domain" description="DUF4114" evidence="1">
    <location>
        <begin position="293"/>
        <end position="393"/>
    </location>
</feature>
<evidence type="ECO:0000259" key="1">
    <source>
        <dbReference type="Pfam" id="PF13448"/>
    </source>
</evidence>
<dbReference type="OrthoDB" id="1204817at2"/>
<name>G8R5M3_OWEHD</name>
<evidence type="ECO:0008006" key="5">
    <source>
        <dbReference type="Google" id="ProtNLM"/>
    </source>
</evidence>
<reference evidence="3 4" key="1">
    <citation type="journal article" date="2012" name="Stand. Genomic Sci.">
        <title>Genome sequence of the orange-pigmented seawater bacterium Owenweeksia hongkongensis type strain (UST20020801(T)).</title>
        <authorList>
            <person name="Riedel T."/>
            <person name="Held B."/>
            <person name="Nolan M."/>
            <person name="Lucas S."/>
            <person name="Lapidus A."/>
            <person name="Tice H."/>
            <person name="Del Rio T.G."/>
            <person name="Cheng J.F."/>
            <person name="Han C."/>
            <person name="Tapia R."/>
            <person name="Goodwin L.A."/>
            <person name="Pitluck S."/>
            <person name="Liolios K."/>
            <person name="Mavromatis K."/>
            <person name="Pagani I."/>
            <person name="Ivanova N."/>
            <person name="Mikhailova N."/>
            <person name="Pati A."/>
            <person name="Chen A."/>
            <person name="Palaniappan K."/>
            <person name="Rohde M."/>
            <person name="Tindall B.J."/>
            <person name="Detter J.C."/>
            <person name="Goker M."/>
            <person name="Woyke T."/>
            <person name="Bristow J."/>
            <person name="Eisen J.A."/>
            <person name="Markowitz V."/>
            <person name="Hugenholtz P."/>
            <person name="Klenk H.P."/>
            <person name="Kyrpides N.C."/>
        </authorList>
    </citation>
    <scope>NUCLEOTIDE SEQUENCE</scope>
    <source>
        <strain evidence="4">DSM 17368 / JCM 12287 / NRRL B-23963</strain>
    </source>
</reference>
<dbReference type="KEGG" id="oho:Oweho_3389"/>
<dbReference type="eggNOG" id="COG3391">
    <property type="taxonomic scope" value="Bacteria"/>
</dbReference>
<dbReference type="Proteomes" id="UP000005631">
    <property type="component" value="Chromosome"/>
</dbReference>
<dbReference type="Pfam" id="PF13448">
    <property type="entry name" value="DUF4114"/>
    <property type="match status" value="1"/>
</dbReference>
<dbReference type="AlphaFoldDB" id="G8R5M3"/>
<dbReference type="InterPro" id="IPR025193">
    <property type="entry name" value="DUF4114"/>
</dbReference>
<evidence type="ECO:0000313" key="3">
    <source>
        <dbReference type="EMBL" id="AEV34339.1"/>
    </source>
</evidence>
<organism evidence="3 4">
    <name type="scientific">Owenweeksia hongkongensis (strain DSM 17368 / CIP 108786 / JCM 12287 / NRRL B-23963 / UST20020801)</name>
    <dbReference type="NCBI Taxonomy" id="926562"/>
    <lineage>
        <taxon>Bacteria</taxon>
        <taxon>Pseudomonadati</taxon>
        <taxon>Bacteroidota</taxon>
        <taxon>Flavobacteriia</taxon>
        <taxon>Flavobacteriales</taxon>
        <taxon>Owenweeksiaceae</taxon>
        <taxon>Owenweeksia</taxon>
    </lineage>
</organism>
<dbReference type="PATRIC" id="fig|926562.3.peg.3410"/>
<dbReference type="NCBIfam" id="TIGR04456">
    <property type="entry name" value="LruC_dom"/>
    <property type="match status" value="1"/>
</dbReference>
<dbReference type="Pfam" id="PF16130">
    <property type="entry name" value="DUF4842"/>
    <property type="match status" value="1"/>
</dbReference>
<evidence type="ECO:0000313" key="4">
    <source>
        <dbReference type="Proteomes" id="UP000005631"/>
    </source>
</evidence>
<dbReference type="HOGENOM" id="CLU_026148_0_0_10"/>
<feature type="domain" description="DUF4842" evidence="2">
    <location>
        <begin position="474"/>
        <end position="685"/>
    </location>
</feature>
<accession>G8R5M3</accession>
<dbReference type="RefSeq" id="WP_014203686.1">
    <property type="nucleotide sequence ID" value="NC_016599.1"/>
</dbReference>
<protein>
    <recommendedName>
        <fullName evidence="5">DUF4842 domain-containing protein</fullName>
    </recommendedName>
</protein>
<dbReference type="PROSITE" id="PS51257">
    <property type="entry name" value="PROKAR_LIPOPROTEIN"/>
    <property type="match status" value="1"/>
</dbReference>